<dbReference type="InterPro" id="IPR028889">
    <property type="entry name" value="USP"/>
</dbReference>
<dbReference type="PANTHER" id="PTHR21646:SF24">
    <property type="entry name" value="UBIQUITIN CARBOXYL-TERMINAL HYDROLASE"/>
    <property type="match status" value="1"/>
</dbReference>
<keyword evidence="6" id="KW-0378">Hydrolase</keyword>
<organism evidence="10 11">
    <name type="scientific">Dioscorea zingiberensis</name>
    <dbReference type="NCBI Taxonomy" id="325984"/>
    <lineage>
        <taxon>Eukaryota</taxon>
        <taxon>Viridiplantae</taxon>
        <taxon>Streptophyta</taxon>
        <taxon>Embryophyta</taxon>
        <taxon>Tracheophyta</taxon>
        <taxon>Spermatophyta</taxon>
        <taxon>Magnoliopsida</taxon>
        <taxon>Liliopsida</taxon>
        <taxon>Dioscoreales</taxon>
        <taxon>Dioscoreaceae</taxon>
        <taxon>Dioscorea</taxon>
    </lineage>
</organism>
<evidence type="ECO:0000256" key="2">
    <source>
        <dbReference type="ARBA" id="ARBA00009085"/>
    </source>
</evidence>
<dbReference type="InterPro" id="IPR050185">
    <property type="entry name" value="Ub_carboxyl-term_hydrolase"/>
</dbReference>
<gene>
    <name evidence="10" type="ORF">J5N97_009992</name>
</gene>
<evidence type="ECO:0000256" key="5">
    <source>
        <dbReference type="ARBA" id="ARBA00022786"/>
    </source>
</evidence>
<dbReference type="GO" id="GO:0006508">
    <property type="term" value="P:proteolysis"/>
    <property type="evidence" value="ECO:0007669"/>
    <property type="project" value="UniProtKB-KW"/>
</dbReference>
<evidence type="ECO:0000256" key="8">
    <source>
        <dbReference type="SAM" id="MobiDB-lite"/>
    </source>
</evidence>
<keyword evidence="11" id="KW-1185">Reference proteome</keyword>
<comment type="caution">
    <text evidence="10">The sequence shown here is derived from an EMBL/GenBank/DDBJ whole genome shotgun (WGS) entry which is preliminary data.</text>
</comment>
<comment type="similarity">
    <text evidence="2">Belongs to the peptidase C19 family.</text>
</comment>
<dbReference type="Pfam" id="PF00443">
    <property type="entry name" value="UCH"/>
    <property type="match status" value="1"/>
</dbReference>
<dbReference type="InterPro" id="IPR038765">
    <property type="entry name" value="Papain-like_cys_pep_sf"/>
</dbReference>
<dbReference type="Pfam" id="PF25242">
    <property type="entry name" value="Ubiquitin_UBP8"/>
    <property type="match status" value="1"/>
</dbReference>
<dbReference type="InterPro" id="IPR018200">
    <property type="entry name" value="USP_CS"/>
</dbReference>
<name>A0A9D5HN77_9LILI</name>
<dbReference type="InterPro" id="IPR057372">
    <property type="entry name" value="Ubiquitin_UBP8/5"/>
</dbReference>
<comment type="catalytic activity">
    <reaction evidence="1">
        <text>Thiol-dependent hydrolysis of ester, thioester, amide, peptide and isopeptide bonds formed by the C-terminal Gly of ubiquitin (a 76-residue protein attached to proteins as an intracellular targeting signal).</text>
        <dbReference type="EC" id="3.4.19.12"/>
    </reaction>
</comment>
<sequence>MDAAAPDDAGNPNQPEDAERVYLVPYRWWREAQEPLPSQQQQQQQEEGSASTEVARGIPYSASPAPSPYGGPMKLINNIFNSDLVFNLGRNDDLRQDAEDGVSGRTYALIPSDMWAQAVRWHNDSSLTLKSSGNSAYMEEALVNVFPLMLQISVIRESNIMTVKISKKDNAIENYKRACKIFNIDLEPVHVWDFSGQTNLIFMNEWNRMPRDCHRQPEQEILLELQVSPLLDSVTCRSDSKKDDLSLQQSQISNFSYGSSLVANGIVGSTGADSYSNGGSKGVGYLGLTGLENLGNTCFMNSAIQCLAHTPKLVDYFLGDYMREINHHNPLGMDGEIALAFGDLLRKLWSPDRTPVAPRFFKAKLARFAPQFSGFNQHDSQMGFMKILMRVKCKPYFEAKGACGRPDEEVADEYWKNHLARNDSIIVDICQGQYRSTLVCPVCNKVSVTFDPFMYLSLPLPSTTMRTMTVTVFSTDGSLRPSSYTVNVPKYGKSKDLIQALSIACSLKDDESLLVAEVYANRIIRYLEETSDSLSLIRDGDRLAAYRLPKDLDKLPLVVFMHQRMEEQCVHNKMLGQWKAFGVPVIARLPSTSTGTTIHSLFLKLLNPFVQLKDTCLDGKEDHNLCDGANEMDLSSNVPDCEDTVNAAVKGKLVENGLQFHKTDEKGQITGPMIELNEPISLTGFQKGLHVLVSWQDKALSNYDICLLSSLPEIYKSSLFSKRPQDSASLYACLEAFLREEPLGPEDMWYCPGCKKHQQASKKLDLWRLPEILQPLWEHGRWALYSIRLS</sequence>
<dbReference type="Proteomes" id="UP001085076">
    <property type="component" value="Miscellaneous, Linkage group lg02"/>
</dbReference>
<feature type="region of interest" description="Disordered" evidence="8">
    <location>
        <begin position="33"/>
        <end position="63"/>
    </location>
</feature>
<keyword evidence="7" id="KW-0788">Thiol protease</keyword>
<dbReference type="GO" id="GO:0004843">
    <property type="term" value="F:cysteine-type deubiquitinase activity"/>
    <property type="evidence" value="ECO:0007669"/>
    <property type="project" value="UniProtKB-EC"/>
</dbReference>
<dbReference type="SUPFAM" id="SSF54001">
    <property type="entry name" value="Cysteine proteinases"/>
    <property type="match status" value="1"/>
</dbReference>
<evidence type="ECO:0000256" key="7">
    <source>
        <dbReference type="ARBA" id="ARBA00022807"/>
    </source>
</evidence>
<accession>A0A9D5HN77</accession>
<dbReference type="Gene3D" id="3.30.2230.10">
    <property type="entry name" value="DUSP-like"/>
    <property type="match status" value="1"/>
</dbReference>
<protein>
    <recommendedName>
        <fullName evidence="3">ubiquitinyl hydrolase 1</fullName>
        <ecNumber evidence="3">3.4.19.12</ecNumber>
    </recommendedName>
</protein>
<feature type="domain" description="USP" evidence="9">
    <location>
        <begin position="289"/>
        <end position="790"/>
    </location>
</feature>
<evidence type="ECO:0000313" key="11">
    <source>
        <dbReference type="Proteomes" id="UP001085076"/>
    </source>
</evidence>
<dbReference type="PANTHER" id="PTHR21646">
    <property type="entry name" value="UBIQUITIN CARBOXYL-TERMINAL HYDROLASE"/>
    <property type="match status" value="1"/>
</dbReference>
<dbReference type="GO" id="GO:0016579">
    <property type="term" value="P:protein deubiquitination"/>
    <property type="evidence" value="ECO:0007669"/>
    <property type="project" value="InterPro"/>
</dbReference>
<dbReference type="PROSITE" id="PS50235">
    <property type="entry name" value="USP_3"/>
    <property type="match status" value="1"/>
</dbReference>
<dbReference type="InterPro" id="IPR035927">
    <property type="entry name" value="DUSP-like_sf"/>
</dbReference>
<evidence type="ECO:0000256" key="4">
    <source>
        <dbReference type="ARBA" id="ARBA00022670"/>
    </source>
</evidence>
<dbReference type="AlphaFoldDB" id="A0A9D5HN77"/>
<dbReference type="PROSITE" id="PS00972">
    <property type="entry name" value="USP_1"/>
    <property type="match status" value="1"/>
</dbReference>
<evidence type="ECO:0000313" key="10">
    <source>
        <dbReference type="EMBL" id="KAJ0981737.1"/>
    </source>
</evidence>
<proteinExistence type="inferred from homology"/>
<reference evidence="10" key="2">
    <citation type="journal article" date="2022" name="Hortic Res">
        <title>The genome of Dioscorea zingiberensis sheds light on the biosynthesis, origin and evolution of the medicinally important diosgenin saponins.</title>
        <authorList>
            <person name="Li Y."/>
            <person name="Tan C."/>
            <person name="Li Z."/>
            <person name="Guo J."/>
            <person name="Li S."/>
            <person name="Chen X."/>
            <person name="Wang C."/>
            <person name="Dai X."/>
            <person name="Yang H."/>
            <person name="Song W."/>
            <person name="Hou L."/>
            <person name="Xu J."/>
            <person name="Tong Z."/>
            <person name="Xu A."/>
            <person name="Yuan X."/>
            <person name="Wang W."/>
            <person name="Yang Q."/>
            <person name="Chen L."/>
            <person name="Sun Z."/>
            <person name="Wang K."/>
            <person name="Pan B."/>
            <person name="Chen J."/>
            <person name="Bao Y."/>
            <person name="Liu F."/>
            <person name="Qi X."/>
            <person name="Gang D.R."/>
            <person name="Wen J."/>
            <person name="Li J."/>
        </authorList>
    </citation>
    <scope>NUCLEOTIDE SEQUENCE</scope>
    <source>
        <strain evidence="10">Dzin_1.0</strain>
    </source>
</reference>
<dbReference type="EMBL" id="JAGGNH010000002">
    <property type="protein sequence ID" value="KAJ0981737.1"/>
    <property type="molecule type" value="Genomic_DNA"/>
</dbReference>
<keyword evidence="5" id="KW-0833">Ubl conjugation pathway</keyword>
<evidence type="ECO:0000259" key="9">
    <source>
        <dbReference type="PROSITE" id="PS50235"/>
    </source>
</evidence>
<reference evidence="10" key="1">
    <citation type="submission" date="2021-03" db="EMBL/GenBank/DDBJ databases">
        <authorList>
            <person name="Li Z."/>
            <person name="Yang C."/>
        </authorList>
    </citation>
    <scope>NUCLEOTIDE SEQUENCE</scope>
    <source>
        <strain evidence="10">Dzin_1.0</strain>
        <tissue evidence="10">Leaf</tissue>
    </source>
</reference>
<evidence type="ECO:0000256" key="3">
    <source>
        <dbReference type="ARBA" id="ARBA00012759"/>
    </source>
</evidence>
<dbReference type="Gene3D" id="3.90.70.10">
    <property type="entry name" value="Cysteine proteinases"/>
    <property type="match status" value="2"/>
</dbReference>
<evidence type="ECO:0000256" key="6">
    <source>
        <dbReference type="ARBA" id="ARBA00022801"/>
    </source>
</evidence>
<dbReference type="EC" id="3.4.19.12" evidence="3"/>
<dbReference type="InterPro" id="IPR001394">
    <property type="entry name" value="Peptidase_C19_UCH"/>
</dbReference>
<evidence type="ECO:0000256" key="1">
    <source>
        <dbReference type="ARBA" id="ARBA00000707"/>
    </source>
</evidence>
<keyword evidence="4" id="KW-0645">Protease</keyword>
<dbReference type="OrthoDB" id="292964at2759"/>